<dbReference type="Proteomes" id="UP000248134">
    <property type="component" value="Unassembled WGS sequence"/>
</dbReference>
<dbReference type="PANTHER" id="PTHR47708:SF2">
    <property type="entry name" value="SI:CH73-132F6.5"/>
    <property type="match status" value="1"/>
</dbReference>
<dbReference type="OrthoDB" id="21390at2"/>
<accession>A0A323UM47</accession>
<feature type="domain" description="AtuA-like ferredoxin-fold" evidence="1">
    <location>
        <begin position="5"/>
        <end position="102"/>
    </location>
</feature>
<proteinExistence type="predicted"/>
<sequence>MRELPLHALAHARAGDKGDRLNISLIAYAPELYELLAREVTTAAVEAMFAHRKPTEIARYLLPKLSAMNFVLDGVLDGGVTQALNLDSHGKTLSFRLLELTIAVPDELVQFAKT</sequence>
<dbReference type="AlphaFoldDB" id="A0A323UM47"/>
<dbReference type="RefSeq" id="WP_110784381.1">
    <property type="nucleotide sequence ID" value="NZ_QKQS01000006.1"/>
</dbReference>
<name>A0A323UM47_RHOPL</name>
<evidence type="ECO:0000313" key="2">
    <source>
        <dbReference type="EMBL" id="PZA13203.1"/>
    </source>
</evidence>
<evidence type="ECO:0000313" key="3">
    <source>
        <dbReference type="Proteomes" id="UP000248134"/>
    </source>
</evidence>
<organism evidence="2 3">
    <name type="scientific">Rhodopseudomonas palustris</name>
    <dbReference type="NCBI Taxonomy" id="1076"/>
    <lineage>
        <taxon>Bacteria</taxon>
        <taxon>Pseudomonadati</taxon>
        <taxon>Pseudomonadota</taxon>
        <taxon>Alphaproteobacteria</taxon>
        <taxon>Hyphomicrobiales</taxon>
        <taxon>Nitrobacteraceae</taxon>
        <taxon>Rhodopseudomonas</taxon>
    </lineage>
</organism>
<protein>
    <recommendedName>
        <fullName evidence="1">AtuA-like ferredoxin-fold domain-containing protein</fullName>
    </recommendedName>
</protein>
<comment type="caution">
    <text evidence="2">The sequence shown here is derived from an EMBL/GenBank/DDBJ whole genome shotgun (WGS) entry which is preliminary data.</text>
</comment>
<dbReference type="PANTHER" id="PTHR47708">
    <property type="match status" value="1"/>
</dbReference>
<dbReference type="EMBL" id="QKQS01000006">
    <property type="protein sequence ID" value="PZA13203.1"/>
    <property type="molecule type" value="Genomic_DNA"/>
</dbReference>
<evidence type="ECO:0000259" key="1">
    <source>
        <dbReference type="Pfam" id="PF23544"/>
    </source>
</evidence>
<dbReference type="Pfam" id="PF23544">
    <property type="entry name" value="AtuA_ferredoxin"/>
    <property type="match status" value="1"/>
</dbReference>
<reference evidence="2 3" key="1">
    <citation type="submission" date="2018-06" db="EMBL/GenBank/DDBJ databases">
        <title>Draft Whole-Genome Sequence of the purple photosynthetic bacterium Rhodospeudomonas palustris XCP.</title>
        <authorList>
            <person name="Rayyan A."/>
            <person name="Meyer T.E."/>
            <person name="Kyndt J.A."/>
        </authorList>
    </citation>
    <scope>NUCLEOTIDE SEQUENCE [LARGE SCALE GENOMIC DNA]</scope>
    <source>
        <strain evidence="2 3">XCP</strain>
    </source>
</reference>
<dbReference type="InterPro" id="IPR056362">
    <property type="entry name" value="AtuA-like_ferredoxin_dom"/>
</dbReference>
<gene>
    <name evidence="2" type="ORF">DNX69_02150</name>
</gene>